<proteinExistence type="inferred from homology"/>
<dbReference type="GO" id="GO:0006334">
    <property type="term" value="P:nucleosome assembly"/>
    <property type="evidence" value="ECO:0007669"/>
    <property type="project" value="TreeGrafter"/>
</dbReference>
<dbReference type="OrthoDB" id="5421at2759"/>
<dbReference type="GO" id="GO:0045815">
    <property type="term" value="P:transcription initiation-coupled chromatin remodeling"/>
    <property type="evidence" value="ECO:0007669"/>
    <property type="project" value="TreeGrafter"/>
</dbReference>
<dbReference type="InterPro" id="IPR045199">
    <property type="entry name" value="ATAD2-like"/>
</dbReference>
<name>A0A3P7RUF8_DIBLA</name>
<sequence>MMARVLNSHCLHTSGHPRQSLHHLSPYLCFRPLQSGPLRDRLVAGTALTDIEPMAMDTNVTFEDVGGLQAQIRSLQESVLLPLVYPEVFEGFGIEPPRGVLFYGPPGNA</sequence>
<dbReference type="GO" id="GO:0005634">
    <property type="term" value="C:nucleus"/>
    <property type="evidence" value="ECO:0007669"/>
    <property type="project" value="TreeGrafter"/>
</dbReference>
<keyword evidence="5" id="KW-1185">Reference proteome</keyword>
<comment type="similarity">
    <text evidence="1">Belongs to the AAA ATPase family.</text>
</comment>
<dbReference type="Gene3D" id="3.40.50.300">
    <property type="entry name" value="P-loop containing nucleotide triphosphate hydrolases"/>
    <property type="match status" value="1"/>
</dbReference>
<dbReference type="GO" id="GO:0003682">
    <property type="term" value="F:chromatin binding"/>
    <property type="evidence" value="ECO:0007669"/>
    <property type="project" value="TreeGrafter"/>
</dbReference>
<accession>A0A3P7RUF8</accession>
<dbReference type="InterPro" id="IPR027417">
    <property type="entry name" value="P-loop_NTPase"/>
</dbReference>
<evidence type="ECO:0008006" key="6">
    <source>
        <dbReference type="Google" id="ProtNLM"/>
    </source>
</evidence>
<dbReference type="PANTHER" id="PTHR23069:SF0">
    <property type="entry name" value="TAT-BINDING HOMOLOG 7"/>
    <property type="match status" value="1"/>
</dbReference>
<evidence type="ECO:0000313" key="4">
    <source>
        <dbReference type="EMBL" id="VDN44469.1"/>
    </source>
</evidence>
<dbReference type="GO" id="GO:0006337">
    <property type="term" value="P:nucleosome disassembly"/>
    <property type="evidence" value="ECO:0007669"/>
    <property type="project" value="TreeGrafter"/>
</dbReference>
<evidence type="ECO:0000313" key="5">
    <source>
        <dbReference type="Proteomes" id="UP000281553"/>
    </source>
</evidence>
<dbReference type="Proteomes" id="UP000281553">
    <property type="component" value="Unassembled WGS sequence"/>
</dbReference>
<evidence type="ECO:0000256" key="2">
    <source>
        <dbReference type="ARBA" id="ARBA00022741"/>
    </source>
</evidence>
<dbReference type="GO" id="GO:0016887">
    <property type="term" value="F:ATP hydrolysis activity"/>
    <property type="evidence" value="ECO:0007669"/>
    <property type="project" value="TreeGrafter"/>
</dbReference>
<evidence type="ECO:0000256" key="1">
    <source>
        <dbReference type="ARBA" id="ARBA00006914"/>
    </source>
</evidence>
<dbReference type="GO" id="GO:0005524">
    <property type="term" value="F:ATP binding"/>
    <property type="evidence" value="ECO:0007669"/>
    <property type="project" value="UniProtKB-KW"/>
</dbReference>
<keyword evidence="2" id="KW-0547">Nucleotide-binding</keyword>
<protein>
    <recommendedName>
        <fullName evidence="6">ATPase AAA-type core domain-containing protein</fullName>
    </recommendedName>
</protein>
<dbReference type="PANTHER" id="PTHR23069">
    <property type="entry name" value="AAA DOMAIN-CONTAINING"/>
    <property type="match status" value="1"/>
</dbReference>
<dbReference type="AlphaFoldDB" id="A0A3P7RUF8"/>
<organism evidence="4 5">
    <name type="scientific">Dibothriocephalus latus</name>
    <name type="common">Fish tapeworm</name>
    <name type="synonym">Diphyllobothrium latum</name>
    <dbReference type="NCBI Taxonomy" id="60516"/>
    <lineage>
        <taxon>Eukaryota</taxon>
        <taxon>Metazoa</taxon>
        <taxon>Spiralia</taxon>
        <taxon>Lophotrochozoa</taxon>
        <taxon>Platyhelminthes</taxon>
        <taxon>Cestoda</taxon>
        <taxon>Eucestoda</taxon>
        <taxon>Diphyllobothriidea</taxon>
        <taxon>Diphyllobothriidae</taxon>
        <taxon>Dibothriocephalus</taxon>
    </lineage>
</organism>
<dbReference type="GO" id="GO:0042393">
    <property type="term" value="F:histone binding"/>
    <property type="evidence" value="ECO:0007669"/>
    <property type="project" value="TreeGrafter"/>
</dbReference>
<evidence type="ECO:0000256" key="3">
    <source>
        <dbReference type="ARBA" id="ARBA00022840"/>
    </source>
</evidence>
<dbReference type="EMBL" id="UYRU01111648">
    <property type="protein sequence ID" value="VDN44469.1"/>
    <property type="molecule type" value="Genomic_DNA"/>
</dbReference>
<dbReference type="SUPFAM" id="SSF52540">
    <property type="entry name" value="P-loop containing nucleoside triphosphate hydrolases"/>
    <property type="match status" value="1"/>
</dbReference>
<keyword evidence="3" id="KW-0067">ATP-binding</keyword>
<gene>
    <name evidence="4" type="ORF">DILT_LOCUS19341</name>
</gene>
<reference evidence="4 5" key="1">
    <citation type="submission" date="2018-11" db="EMBL/GenBank/DDBJ databases">
        <authorList>
            <consortium name="Pathogen Informatics"/>
        </authorList>
    </citation>
    <scope>NUCLEOTIDE SEQUENCE [LARGE SCALE GENOMIC DNA]</scope>
</reference>